<keyword evidence="4" id="KW-1185">Reference proteome</keyword>
<dbReference type="GeneID" id="33313842"/>
<dbReference type="AlphaFoldDB" id="A0A218NMB9"/>
<gene>
    <name evidence="3" type="ORF">Mia14_0285</name>
</gene>
<evidence type="ECO:0000313" key="4">
    <source>
        <dbReference type="Proteomes" id="UP000197679"/>
    </source>
</evidence>
<feature type="transmembrane region" description="Helical" evidence="1">
    <location>
        <begin position="126"/>
        <end position="159"/>
    </location>
</feature>
<name>A0A218NMB9_9ARCH</name>
<evidence type="ECO:0000313" key="3">
    <source>
        <dbReference type="EMBL" id="ASI13615.1"/>
    </source>
</evidence>
<organism evidence="3 4">
    <name type="scientific">Candidatus Mancarchaeum acidiphilum</name>
    <dbReference type="NCBI Taxonomy" id="1920749"/>
    <lineage>
        <taxon>Archaea</taxon>
        <taxon>Candidatus Micrarchaeota</taxon>
        <taxon>Candidatus Mancarchaeum</taxon>
    </lineage>
</organism>
<dbReference type="Pfam" id="PF04982">
    <property type="entry name" value="TM_HPP"/>
    <property type="match status" value="1"/>
</dbReference>
<evidence type="ECO:0000259" key="2">
    <source>
        <dbReference type="Pfam" id="PF04982"/>
    </source>
</evidence>
<dbReference type="Proteomes" id="UP000197679">
    <property type="component" value="Chromosome"/>
</dbReference>
<keyword evidence="1" id="KW-1133">Transmembrane helix</keyword>
<dbReference type="EMBL" id="CP019964">
    <property type="protein sequence ID" value="ASI13615.1"/>
    <property type="molecule type" value="Genomic_DNA"/>
</dbReference>
<keyword evidence="1" id="KW-0472">Membrane</keyword>
<dbReference type="InterPro" id="IPR058581">
    <property type="entry name" value="TM_HPP"/>
</dbReference>
<dbReference type="RefSeq" id="WP_088819777.1">
    <property type="nucleotide sequence ID" value="NZ_CP019964.1"/>
</dbReference>
<evidence type="ECO:0000256" key="1">
    <source>
        <dbReference type="SAM" id="Phobius"/>
    </source>
</evidence>
<feature type="transmembrane region" description="Helical" evidence="1">
    <location>
        <begin position="87"/>
        <end position="120"/>
    </location>
</feature>
<feature type="transmembrane region" description="Helical" evidence="1">
    <location>
        <begin position="21"/>
        <end position="39"/>
    </location>
</feature>
<dbReference type="KEGG" id="marh:Mia14_0285"/>
<sequence>MVQRARRKENSSKRLKRRLTPAVLAGATLAILVLLLEYFRIDLLYGIGTSAIIFTSFASSIFIMFITPNSRAAKAGKFVKSYLLAAIVGYIGGFATIILPLFVVAGIVIFVLIVLMILTYSEHPPAAAIAFAFVLSHIGLAGIAIIIIGIAIVLALRFFLEKSIFEFERKIEKIEKDL</sequence>
<proteinExistence type="predicted"/>
<reference evidence="3 4" key="1">
    <citation type="journal article" date="2017" name="Nat. Commun.">
        <title>'ARMAN' archaea depend on association with euryarchaeal host in culture and in situ.</title>
        <authorList>
            <person name="Golyshina O."/>
            <person name="Toshchakov S."/>
            <person name="Makarova K."/>
            <person name="Gavrilov S."/>
            <person name="Korzhenkov A."/>
            <person name="La Cono V."/>
            <person name="Arcadi E."/>
            <person name="Nechitaylo T."/>
            <person name="Ferrer M."/>
            <person name="Kublanov I."/>
            <person name="Wolf Y."/>
            <person name="Yakimov M."/>
            <person name="Golyshin P."/>
            <person name="Slesarev A."/>
            <person name="Kozyavkin S."/>
        </authorList>
    </citation>
    <scope>NUCLEOTIDE SEQUENCE [LARGE SCALE GENOMIC DNA]</scope>
    <source>
        <strain evidence="3 4">Mia14</strain>
    </source>
</reference>
<feature type="domain" description="HPP transmembrane region" evidence="2">
    <location>
        <begin position="23"/>
        <end position="156"/>
    </location>
</feature>
<dbReference type="OrthoDB" id="386904at2157"/>
<feature type="transmembrane region" description="Helical" evidence="1">
    <location>
        <begin position="45"/>
        <end position="66"/>
    </location>
</feature>
<protein>
    <submittedName>
        <fullName evidence="3">Multipass membrane protein</fullName>
    </submittedName>
</protein>
<accession>A0A218NMB9</accession>
<keyword evidence="1" id="KW-0812">Transmembrane</keyword>